<dbReference type="RefSeq" id="WP_377818091.1">
    <property type="nucleotide sequence ID" value="NZ_JBHSLU010000161.1"/>
</dbReference>
<feature type="domain" description="Transcriptional repressor NrdR-like N-terminal" evidence="1">
    <location>
        <begin position="1"/>
        <end position="40"/>
    </location>
</feature>
<name>A0ABW0PA12_9HYPH</name>
<sequence length="102" mass="11925">MRCDRCGAETIVLDTRITSVNTIRRRRQCGGCGFRFTTHESTVNQAKLLEQRRAALRSFRTRMTPEERKAFDKRNHLRRSARAEAKKTGEPVQAIYERWGVQ</sequence>
<keyword evidence="3" id="KW-1185">Reference proteome</keyword>
<dbReference type="InterPro" id="IPR055173">
    <property type="entry name" value="NrdR-like_N"/>
</dbReference>
<organism evidence="2 3">
    <name type="scientific">Bosea massiliensis</name>
    <dbReference type="NCBI Taxonomy" id="151419"/>
    <lineage>
        <taxon>Bacteria</taxon>
        <taxon>Pseudomonadati</taxon>
        <taxon>Pseudomonadota</taxon>
        <taxon>Alphaproteobacteria</taxon>
        <taxon>Hyphomicrobiales</taxon>
        <taxon>Boseaceae</taxon>
        <taxon>Bosea</taxon>
    </lineage>
</organism>
<evidence type="ECO:0000313" key="2">
    <source>
        <dbReference type="EMBL" id="MFC5509335.1"/>
    </source>
</evidence>
<gene>
    <name evidence="2" type="ORF">ACFPN9_29400</name>
</gene>
<dbReference type="Pfam" id="PF22811">
    <property type="entry name" value="Zn_ribbon_NrdR"/>
    <property type="match status" value="1"/>
</dbReference>
<evidence type="ECO:0000259" key="1">
    <source>
        <dbReference type="Pfam" id="PF22811"/>
    </source>
</evidence>
<accession>A0ABW0PA12</accession>
<dbReference type="EMBL" id="JBHSLU010000161">
    <property type="protein sequence ID" value="MFC5509335.1"/>
    <property type="molecule type" value="Genomic_DNA"/>
</dbReference>
<evidence type="ECO:0000313" key="3">
    <source>
        <dbReference type="Proteomes" id="UP001596060"/>
    </source>
</evidence>
<reference evidence="3" key="1">
    <citation type="journal article" date="2019" name="Int. J. Syst. Evol. Microbiol.">
        <title>The Global Catalogue of Microorganisms (GCM) 10K type strain sequencing project: providing services to taxonomists for standard genome sequencing and annotation.</title>
        <authorList>
            <consortium name="The Broad Institute Genomics Platform"/>
            <consortium name="The Broad Institute Genome Sequencing Center for Infectious Disease"/>
            <person name="Wu L."/>
            <person name="Ma J."/>
        </authorList>
    </citation>
    <scope>NUCLEOTIDE SEQUENCE [LARGE SCALE GENOMIC DNA]</scope>
    <source>
        <strain evidence="3">CCUG 43117</strain>
    </source>
</reference>
<dbReference type="Proteomes" id="UP001596060">
    <property type="component" value="Unassembled WGS sequence"/>
</dbReference>
<comment type="caution">
    <text evidence="2">The sequence shown here is derived from an EMBL/GenBank/DDBJ whole genome shotgun (WGS) entry which is preliminary data.</text>
</comment>
<proteinExistence type="predicted"/>
<protein>
    <recommendedName>
        <fullName evidence="1">Transcriptional repressor NrdR-like N-terminal domain-containing protein</fullName>
    </recommendedName>
</protein>